<dbReference type="PROSITE" id="PS50158">
    <property type="entry name" value="ZF_CCHC"/>
    <property type="match status" value="1"/>
</dbReference>
<accession>A0A1E1WKD7</accession>
<name>A0A1E1WKD7_PECGO</name>
<dbReference type="PANTHER" id="PTHR47592:SF27">
    <property type="entry name" value="OS08G0421700 PROTEIN"/>
    <property type="match status" value="1"/>
</dbReference>
<dbReference type="Pfam" id="PF13976">
    <property type="entry name" value="gag_pre-integrs"/>
    <property type="match status" value="1"/>
</dbReference>
<dbReference type="Pfam" id="PF14223">
    <property type="entry name" value="Retrotran_gag_2"/>
    <property type="match status" value="1"/>
</dbReference>
<keyword evidence="1" id="KW-0479">Metal-binding</keyword>
<dbReference type="InterPro" id="IPR025724">
    <property type="entry name" value="GAG-pre-integrase_dom"/>
</dbReference>
<protein>
    <recommendedName>
        <fullName evidence="3">CCHC-type domain-containing protein</fullName>
    </recommendedName>
</protein>
<reference evidence="4" key="1">
    <citation type="submission" date="2015-09" db="EMBL/GenBank/DDBJ databases">
        <title>De novo assembly of Pectinophora gossypiella (Pink Bollworm) gut transcriptome.</title>
        <authorList>
            <person name="Tassone E.E."/>
        </authorList>
    </citation>
    <scope>NUCLEOTIDE SEQUENCE</scope>
</reference>
<keyword evidence="1" id="KW-0862">Zinc</keyword>
<dbReference type="EMBL" id="GDQN01003581">
    <property type="protein sequence ID" value="JAT87473.1"/>
    <property type="molecule type" value="Transcribed_RNA"/>
</dbReference>
<evidence type="ECO:0000256" key="1">
    <source>
        <dbReference type="PROSITE-ProRule" id="PRU00047"/>
    </source>
</evidence>
<evidence type="ECO:0000259" key="3">
    <source>
        <dbReference type="PROSITE" id="PS50158"/>
    </source>
</evidence>
<dbReference type="AlphaFoldDB" id="A0A1E1WKD7"/>
<dbReference type="PANTHER" id="PTHR47592">
    <property type="entry name" value="PBF68 PROTEIN"/>
    <property type="match status" value="1"/>
</dbReference>
<dbReference type="InterPro" id="IPR054722">
    <property type="entry name" value="PolX-like_BBD"/>
</dbReference>
<proteinExistence type="predicted"/>
<feature type="non-terminal residue" evidence="4">
    <location>
        <position position="476"/>
    </location>
</feature>
<dbReference type="InterPro" id="IPR001878">
    <property type="entry name" value="Znf_CCHC"/>
</dbReference>
<sequence length="476" mass="54507">MQSGVKVEIGRLDGPTNWQTWRYKIKLLLKSNPGTMEAIEGKARPSNPGTAATAEALAKYEIQMTNFQKFDSQALLILTTNMTDETLQKVMRCESASEMWIELHRLYDGATEDRSYDLCMRFFRYQKSEEHDMATHISTLKNLWYELNTEIEGNDLPEILLICKILDTLPEQYFSFKSSWLLMNKKDRNIENLTTQLCTYERALTDGNENDTKVEALVVMRSKEKRKDKDFKMKCNYCGQIGHRVKSCSKWKADGRPPKPKPTSTPSTSNVNMNLMALDSNIEDKDSDNWYVDNGATSHVTNRNDLFKTFEYFNGSHTVTTANGTPVYAIGKGSLELEADVRGRKEIITLNDVWFVPSIKKNLYSVLSAQDRLPNTVFESRTEECVIKFQGGRDLLIGKRDVHGGLYKLIVKNVQGPHEINLLDDSNMMQLYHERLGHQNKAHVKKVIEKELGIKLKLDSELCEGCVYGKAHRLKF</sequence>
<dbReference type="GO" id="GO:0003676">
    <property type="term" value="F:nucleic acid binding"/>
    <property type="evidence" value="ECO:0007669"/>
    <property type="project" value="InterPro"/>
</dbReference>
<keyword evidence="1" id="KW-0863">Zinc-finger</keyword>
<feature type="region of interest" description="Disordered" evidence="2">
    <location>
        <begin position="249"/>
        <end position="271"/>
    </location>
</feature>
<organism evidence="4">
    <name type="scientific">Pectinophora gossypiella</name>
    <name type="common">Cotton pink bollworm</name>
    <name type="synonym">Depressaria gossypiella</name>
    <dbReference type="NCBI Taxonomy" id="13191"/>
    <lineage>
        <taxon>Eukaryota</taxon>
        <taxon>Metazoa</taxon>
        <taxon>Ecdysozoa</taxon>
        <taxon>Arthropoda</taxon>
        <taxon>Hexapoda</taxon>
        <taxon>Insecta</taxon>
        <taxon>Pterygota</taxon>
        <taxon>Neoptera</taxon>
        <taxon>Endopterygota</taxon>
        <taxon>Lepidoptera</taxon>
        <taxon>Glossata</taxon>
        <taxon>Ditrysia</taxon>
        <taxon>Gelechioidea</taxon>
        <taxon>Gelechiidae</taxon>
        <taxon>Apatetrinae</taxon>
        <taxon>Pectinophora</taxon>
    </lineage>
</organism>
<evidence type="ECO:0000313" key="4">
    <source>
        <dbReference type="EMBL" id="JAT87473.1"/>
    </source>
</evidence>
<evidence type="ECO:0000256" key="2">
    <source>
        <dbReference type="SAM" id="MobiDB-lite"/>
    </source>
</evidence>
<dbReference type="Pfam" id="PF22936">
    <property type="entry name" value="Pol_BBD"/>
    <property type="match status" value="1"/>
</dbReference>
<gene>
    <name evidence="4" type="ORF">g.15786</name>
</gene>
<dbReference type="GO" id="GO:0008270">
    <property type="term" value="F:zinc ion binding"/>
    <property type="evidence" value="ECO:0007669"/>
    <property type="project" value="UniProtKB-KW"/>
</dbReference>
<feature type="domain" description="CCHC-type" evidence="3">
    <location>
        <begin position="234"/>
        <end position="250"/>
    </location>
</feature>